<gene>
    <name evidence="1" type="ORF">Pan265_17350</name>
</gene>
<accession>A0A518BY16</accession>
<reference evidence="1 2" key="1">
    <citation type="submission" date="2019-02" db="EMBL/GenBank/DDBJ databases">
        <title>Deep-cultivation of Planctomycetes and their phenomic and genomic characterization uncovers novel biology.</title>
        <authorList>
            <person name="Wiegand S."/>
            <person name="Jogler M."/>
            <person name="Boedeker C."/>
            <person name="Pinto D."/>
            <person name="Vollmers J."/>
            <person name="Rivas-Marin E."/>
            <person name="Kohn T."/>
            <person name="Peeters S.H."/>
            <person name="Heuer A."/>
            <person name="Rast P."/>
            <person name="Oberbeckmann S."/>
            <person name="Bunk B."/>
            <person name="Jeske O."/>
            <person name="Meyerdierks A."/>
            <person name="Storesund J.E."/>
            <person name="Kallscheuer N."/>
            <person name="Luecker S."/>
            <person name="Lage O.M."/>
            <person name="Pohl T."/>
            <person name="Merkel B.J."/>
            <person name="Hornburger P."/>
            <person name="Mueller R.-W."/>
            <person name="Bruemmer F."/>
            <person name="Labrenz M."/>
            <person name="Spormann A.M."/>
            <person name="Op den Camp H."/>
            <person name="Overmann J."/>
            <person name="Amann R."/>
            <person name="Jetten M.S.M."/>
            <person name="Mascher T."/>
            <person name="Medema M.H."/>
            <person name="Devos D.P."/>
            <person name="Kaster A.-K."/>
            <person name="Ovreas L."/>
            <person name="Rohde M."/>
            <person name="Galperin M.Y."/>
            <person name="Jogler C."/>
        </authorList>
    </citation>
    <scope>NUCLEOTIDE SEQUENCE [LARGE SCALE GENOMIC DNA]</scope>
    <source>
        <strain evidence="1 2">Pan265</strain>
    </source>
</reference>
<keyword evidence="2" id="KW-1185">Reference proteome</keyword>
<sequence>MTSTLHRDPATTSATATATFEREGLCKLDGLDAYAIPDFDRLPPFLISLLSEGDVWCYISSRFGLTAGRIEPANCLFPYCTDNELHLVHPHTGPITTGHVHRAGQPPRLWSPLRDAPRPASRRRLIKTVLGDRLLAEEIQEDLALRYSMRLAPTATLGLIRTVTIENLSAGDAVRLDLMDGYLGLLPSGFALPILKNGSCLVDAYTQAEVDPETGLAIFAQTAGIVDTPKPSESLYANIAWSTGATAASVTLDHDHLTSFRRGKEPASTRLLQGRRGAYLVHRPIDLAPGQSIVWHVVLDARRTQTQTADAITRLHKPERITELIERSLTSTSKALKANVGSTDAWQVTGSPRAALHHAANVLFNNARGGVPNDGYKAPRHDVLDFISTRNHAAGPGFERLLGDRGSDVDVLEMKRRAHAAGNASLARLADEYLPLTFGRRHGDPSRPWNQFAIRVADDQGNPVLNHQGNWRDIFQNWEAMTLSFPGYLRSIISKFLNATTIDGFNPYRITRDGIDWERPNPDDPWAHIGYWGDHQLIYLVRLLEQLAVHDPHQLAAMARTDCYAFADVPYRLVTYDRIVANPRETIEFDAEHDRAIERRVKSMGTDARLLGDERGGILHAGLIEKLLIPMLSKLSALVPDGGIWMNTQRPEWNDANNALAGYGLSVVTLAYLHRYARFLRKLVETLGDAPITMSQPLDAWLTEVSTSLAGLGGRVAAGLSPTERRAVMDRLGRSFETYHTAINQHGRGDSKTVDHARVIELLDHALDASEQGLRANLREDGLIHSYNTLRLADHSAAVERLPLMLEGQVAALSSGIFTPDECASMLDVLFASDLYREDQQSFILYPRRTMPGFLDKGRIPQEVVDATPLLTKLAQAKANSLVEADATGTLRFASGLENHEALDRAIDRHGSLSTEQRESLHTVYEGIFNHHAYTGRSGSMFAYEGNGSIYWHMVSKLLLAVQEVQIASEDGGSSPETSRRLRAHYDRVRHGIGFNKTASEYGAFPLDPYSHTPHGRGAQQPGMTGQVKEEIITRRAELGIFVDRGRYRFAPEKVRSDEWLDADTSVALDTTNGIIERELSPGSLALTLCQTPVIYTQAEVDEPLIEIHASDQSTRQQPGLTLSADDSRAVQNRDGSIRLIIVKTPPLNT</sequence>
<protein>
    <submittedName>
        <fullName evidence="1">Uncharacterized protein</fullName>
    </submittedName>
</protein>
<organism evidence="1 2">
    <name type="scientific">Mucisphaera calidilacus</name>
    <dbReference type="NCBI Taxonomy" id="2527982"/>
    <lineage>
        <taxon>Bacteria</taxon>
        <taxon>Pseudomonadati</taxon>
        <taxon>Planctomycetota</taxon>
        <taxon>Phycisphaerae</taxon>
        <taxon>Phycisphaerales</taxon>
        <taxon>Phycisphaeraceae</taxon>
        <taxon>Mucisphaera</taxon>
    </lineage>
</organism>
<dbReference type="RefSeq" id="WP_145446073.1">
    <property type="nucleotide sequence ID" value="NZ_CP036280.1"/>
</dbReference>
<dbReference type="KEGG" id="mcad:Pan265_17350"/>
<proteinExistence type="predicted"/>
<dbReference type="EMBL" id="CP036280">
    <property type="protein sequence ID" value="QDU71877.1"/>
    <property type="molecule type" value="Genomic_DNA"/>
</dbReference>
<evidence type="ECO:0000313" key="1">
    <source>
        <dbReference type="EMBL" id="QDU71877.1"/>
    </source>
</evidence>
<dbReference type="AlphaFoldDB" id="A0A518BY16"/>
<name>A0A518BY16_9BACT</name>
<dbReference type="Proteomes" id="UP000320386">
    <property type="component" value="Chromosome"/>
</dbReference>
<evidence type="ECO:0000313" key="2">
    <source>
        <dbReference type="Proteomes" id="UP000320386"/>
    </source>
</evidence>
<dbReference type="OrthoDB" id="219241at2"/>